<keyword evidence="2" id="KW-0812">Transmembrane</keyword>
<reference evidence="6" key="1">
    <citation type="submission" date="2022-11" db="UniProtKB">
        <authorList>
            <consortium name="WormBaseParasite"/>
        </authorList>
    </citation>
    <scope>IDENTIFICATION</scope>
</reference>
<dbReference type="Pfam" id="PF00024">
    <property type="entry name" value="PAN_1"/>
    <property type="match status" value="2"/>
</dbReference>
<dbReference type="AlphaFoldDB" id="A0A914XLR8"/>
<evidence type="ECO:0000256" key="2">
    <source>
        <dbReference type="SAM" id="Phobius"/>
    </source>
</evidence>
<dbReference type="GO" id="GO:0009653">
    <property type="term" value="P:anatomical structure morphogenesis"/>
    <property type="evidence" value="ECO:0007669"/>
    <property type="project" value="TreeGrafter"/>
</dbReference>
<dbReference type="SMART" id="SM00473">
    <property type="entry name" value="PAN_AP"/>
    <property type="match status" value="2"/>
</dbReference>
<keyword evidence="2" id="KW-0472">Membrane</keyword>
<dbReference type="Proteomes" id="UP000887566">
    <property type="component" value="Unplaced"/>
</dbReference>
<dbReference type="InterPro" id="IPR055355">
    <property type="entry name" value="ZP-C"/>
</dbReference>
<keyword evidence="2" id="KW-1133">Transmembrane helix</keyword>
<feature type="domain" description="ZP" evidence="4">
    <location>
        <begin position="220"/>
        <end position="469"/>
    </location>
</feature>
<evidence type="ECO:0000259" key="3">
    <source>
        <dbReference type="PROSITE" id="PS50948"/>
    </source>
</evidence>
<dbReference type="Gene3D" id="2.60.40.4100">
    <property type="entry name" value="Zona pellucida, ZP-C domain"/>
    <property type="match status" value="1"/>
</dbReference>
<organism evidence="5 6">
    <name type="scientific">Plectus sambesii</name>
    <dbReference type="NCBI Taxonomy" id="2011161"/>
    <lineage>
        <taxon>Eukaryota</taxon>
        <taxon>Metazoa</taxon>
        <taxon>Ecdysozoa</taxon>
        <taxon>Nematoda</taxon>
        <taxon>Chromadorea</taxon>
        <taxon>Plectida</taxon>
        <taxon>Plectina</taxon>
        <taxon>Plectoidea</taxon>
        <taxon>Plectidae</taxon>
        <taxon>Plectus</taxon>
    </lineage>
</organism>
<dbReference type="PROSITE" id="PS51034">
    <property type="entry name" value="ZP_2"/>
    <property type="match status" value="1"/>
</dbReference>
<dbReference type="Pfam" id="PF00100">
    <property type="entry name" value="Zona_pellucida"/>
    <property type="match status" value="1"/>
</dbReference>
<dbReference type="WBParaSite" id="PSAMB.scaffold93size81355.g1704.t1">
    <property type="protein sequence ID" value="PSAMB.scaffold93size81355.g1704.t1"/>
    <property type="gene ID" value="PSAMB.scaffold93size81355.g1704"/>
</dbReference>
<dbReference type="InterPro" id="IPR003609">
    <property type="entry name" value="Pan_app"/>
</dbReference>
<keyword evidence="1" id="KW-1015">Disulfide bond</keyword>
<evidence type="ECO:0000259" key="4">
    <source>
        <dbReference type="PROSITE" id="PS51034"/>
    </source>
</evidence>
<dbReference type="Gene3D" id="3.50.4.10">
    <property type="entry name" value="Hepatocyte Growth Factor"/>
    <property type="match status" value="2"/>
</dbReference>
<sequence>MPATARSVPPRRTPWGWAARNGADWRRARPGRGGICGLLTEATSGRFAIRLRSGIHLLDHTSSVEAQESYCLQKCLDSLNTFCRSVEFSPTDKKCIISDEDTFSRADQQGEPKVHEKDYYEPICVSADLTSSTCRQQAAFERFIGSAIQGQPIATAQGVTVSDCISLCFQNLQCKALNYDRTALTCYVYGVNRAQAYVKNNPAVDYYEFNCESQFGGMALCTNEGIRFIVNTKEPYTGAIYAAERFGTCAQVVENSRQIQMTFPPPTVNTDCGTVLKDGRLEALVVVSLDGVLPHQVTTEWDRFYRVSCDTSLKGIGEGSVVVTTIFDAGEATPEVLAPGTPGPVTASLMFVDKDNQAVTTTAIGDEVFLVAKSDQAGPKNMMLMDCTATRVGGSGDAVPFKVIENGCPRYPALVGPVQQDLENNRLSAHMKAFRLDGSYDIQMLCQVMFCAGPAGCAPSNCLDSGNNQLFSSYGRKRRSVPTDNDVEEENVEETLSAIIRVLAEGEEEAAAANASIHRSDNIVQIEARMPEEMMCMAESSFIAIIVTVSMLCVLFSGVIVAWGCSRLRSKSSPTYAGKQPSRIMPVIGAI</sequence>
<dbReference type="PANTHER" id="PTHR47327:SF3">
    <property type="entry name" value="PAN DOMAIN PROTEIN"/>
    <property type="match status" value="1"/>
</dbReference>
<feature type="domain" description="Apple" evidence="3">
    <location>
        <begin position="134"/>
        <end position="211"/>
    </location>
</feature>
<evidence type="ECO:0000313" key="6">
    <source>
        <dbReference type="WBParaSite" id="PSAMB.scaffold93size81355.g1704.t1"/>
    </source>
</evidence>
<dbReference type="SUPFAM" id="SSF57414">
    <property type="entry name" value="Hairpin loop containing domain-like"/>
    <property type="match status" value="2"/>
</dbReference>
<dbReference type="PROSITE" id="PS50948">
    <property type="entry name" value="PAN"/>
    <property type="match status" value="2"/>
</dbReference>
<dbReference type="CDD" id="cd01099">
    <property type="entry name" value="PAN_AP_HGF"/>
    <property type="match status" value="2"/>
</dbReference>
<keyword evidence="5" id="KW-1185">Reference proteome</keyword>
<dbReference type="InterPro" id="IPR052774">
    <property type="entry name" value="Celegans_DevNeuronal_Protein"/>
</dbReference>
<proteinExistence type="predicted"/>
<evidence type="ECO:0000313" key="5">
    <source>
        <dbReference type="Proteomes" id="UP000887566"/>
    </source>
</evidence>
<protein>
    <submittedName>
        <fullName evidence="6">Uncharacterized protein</fullName>
    </submittedName>
</protein>
<feature type="domain" description="Apple" evidence="3">
    <location>
        <begin position="36"/>
        <end position="124"/>
    </location>
</feature>
<dbReference type="InterPro" id="IPR001507">
    <property type="entry name" value="ZP_dom"/>
</dbReference>
<accession>A0A914XLR8</accession>
<dbReference type="PANTHER" id="PTHR47327">
    <property type="entry name" value="FI18240P1-RELATED"/>
    <property type="match status" value="1"/>
</dbReference>
<name>A0A914XLR8_9BILA</name>
<feature type="transmembrane region" description="Helical" evidence="2">
    <location>
        <begin position="542"/>
        <end position="563"/>
    </location>
</feature>
<evidence type="ECO:0000256" key="1">
    <source>
        <dbReference type="ARBA" id="ARBA00023157"/>
    </source>
</evidence>
<dbReference type="InterPro" id="IPR042235">
    <property type="entry name" value="ZP-C_dom"/>
</dbReference>
<dbReference type="SMART" id="SM00241">
    <property type="entry name" value="ZP"/>
    <property type="match status" value="1"/>
</dbReference>